<name>A0A3B0VXR0_9ZZZZ</name>
<accession>A0A3B0VXR0</accession>
<dbReference type="GO" id="GO:0020037">
    <property type="term" value="F:heme binding"/>
    <property type="evidence" value="ECO:0007669"/>
    <property type="project" value="InterPro"/>
</dbReference>
<dbReference type="PANTHER" id="PTHR46696">
    <property type="entry name" value="P450, PUTATIVE (EUROFUNG)-RELATED"/>
    <property type="match status" value="1"/>
</dbReference>
<organism evidence="2">
    <name type="scientific">hydrothermal vent metagenome</name>
    <dbReference type="NCBI Taxonomy" id="652676"/>
    <lineage>
        <taxon>unclassified sequences</taxon>
        <taxon>metagenomes</taxon>
        <taxon>ecological metagenomes</taxon>
    </lineage>
</organism>
<reference evidence="2" key="1">
    <citation type="submission" date="2018-06" db="EMBL/GenBank/DDBJ databases">
        <authorList>
            <person name="Zhirakovskaya E."/>
        </authorList>
    </citation>
    <scope>NUCLEOTIDE SEQUENCE</scope>
</reference>
<dbReference type="SUPFAM" id="SSF48264">
    <property type="entry name" value="Cytochrome P450"/>
    <property type="match status" value="1"/>
</dbReference>
<evidence type="ECO:0000256" key="1">
    <source>
        <dbReference type="ARBA" id="ARBA00010617"/>
    </source>
</evidence>
<dbReference type="PANTHER" id="PTHR46696:SF1">
    <property type="entry name" value="CYTOCHROME P450 YJIB-RELATED"/>
    <property type="match status" value="1"/>
</dbReference>
<dbReference type="Gene3D" id="1.10.630.10">
    <property type="entry name" value="Cytochrome P450"/>
    <property type="match status" value="1"/>
</dbReference>
<protein>
    <submittedName>
        <fullName evidence="2">Cytochrome P450 hydroxylase</fullName>
    </submittedName>
</protein>
<sequence>MLSSYDLFSPTFKANPFSTFAEMRIDAPIYAHHPPSGGTIWYITRFEDVTAVLKENDHFVKDIRHALPPGKVKPRKTAIHQRINENMLFADPPDHTRLRGLVNQAFTPRRVAKMATQVQAITDDLLDGIAK</sequence>
<proteinExistence type="inferred from homology"/>
<comment type="similarity">
    <text evidence="1">Belongs to the cytochrome P450 family.</text>
</comment>
<dbReference type="AlphaFoldDB" id="A0A3B0VXR0"/>
<dbReference type="GO" id="GO:0016705">
    <property type="term" value="F:oxidoreductase activity, acting on paired donors, with incorporation or reduction of molecular oxygen"/>
    <property type="evidence" value="ECO:0007669"/>
    <property type="project" value="InterPro"/>
</dbReference>
<evidence type="ECO:0000313" key="2">
    <source>
        <dbReference type="EMBL" id="VAW37046.1"/>
    </source>
</evidence>
<dbReference type="InterPro" id="IPR036396">
    <property type="entry name" value="Cyt_P450_sf"/>
</dbReference>
<dbReference type="EMBL" id="UOEU01000648">
    <property type="protein sequence ID" value="VAW37046.1"/>
    <property type="molecule type" value="Genomic_DNA"/>
</dbReference>
<feature type="non-terminal residue" evidence="2">
    <location>
        <position position="131"/>
    </location>
</feature>
<dbReference type="GO" id="GO:0004497">
    <property type="term" value="F:monooxygenase activity"/>
    <property type="evidence" value="ECO:0007669"/>
    <property type="project" value="InterPro"/>
</dbReference>
<dbReference type="GO" id="GO:0005506">
    <property type="term" value="F:iron ion binding"/>
    <property type="evidence" value="ECO:0007669"/>
    <property type="project" value="InterPro"/>
</dbReference>
<gene>
    <name evidence="2" type="ORF">MNBD_CHLOROFLEXI01-4172</name>
</gene>